<dbReference type="AlphaFoldDB" id="A0A077P7B5"/>
<evidence type="ECO:0000313" key="2">
    <source>
        <dbReference type="EMBL" id="CDH20370.1"/>
    </source>
</evidence>
<dbReference type="EMBL" id="CBSY010000180">
    <property type="protein sequence ID" value="CDH20370.1"/>
    <property type="molecule type" value="Genomic_DNA"/>
</dbReference>
<evidence type="ECO:0000313" key="3">
    <source>
        <dbReference type="Proteomes" id="UP000028500"/>
    </source>
</evidence>
<accession>A0A077P7B5</accession>
<feature type="transmembrane region" description="Helical" evidence="1">
    <location>
        <begin position="15"/>
        <end position="36"/>
    </location>
</feature>
<gene>
    <name evidence="2" type="ORF">XBKQ1_2600052</name>
</gene>
<sequence length="38" mass="4442">MKYGEICDKSKSKKFISIMLITMIEIGCLNCFKLHFLD</sequence>
<reference evidence="2" key="1">
    <citation type="submission" date="2013-07" db="EMBL/GenBank/DDBJ databases">
        <title>Sub-species coevolution in mutualistic symbiosis.</title>
        <authorList>
            <person name="Murfin K."/>
            <person name="Klassen J."/>
            <person name="Lee M."/>
            <person name="Forst S."/>
            <person name="Stock P."/>
            <person name="Goodrich-Blair H."/>
        </authorList>
    </citation>
    <scope>NUCLEOTIDE SEQUENCE [LARGE SCALE GENOMIC DNA]</scope>
    <source>
        <strain evidence="2">Kraussei Quebec</strain>
    </source>
</reference>
<organism evidence="2 3">
    <name type="scientific">Xenorhabdus bovienii str. kraussei Quebec</name>
    <dbReference type="NCBI Taxonomy" id="1398203"/>
    <lineage>
        <taxon>Bacteria</taxon>
        <taxon>Pseudomonadati</taxon>
        <taxon>Pseudomonadota</taxon>
        <taxon>Gammaproteobacteria</taxon>
        <taxon>Enterobacterales</taxon>
        <taxon>Morganellaceae</taxon>
        <taxon>Xenorhabdus</taxon>
    </lineage>
</organism>
<dbReference type="Proteomes" id="UP000028500">
    <property type="component" value="Unassembled WGS sequence"/>
</dbReference>
<keyword evidence="1" id="KW-0472">Membrane</keyword>
<keyword evidence="3" id="KW-1185">Reference proteome</keyword>
<proteinExistence type="predicted"/>
<comment type="caution">
    <text evidence="2">The sequence shown here is derived from an EMBL/GenBank/DDBJ whole genome shotgun (WGS) entry which is preliminary data.</text>
</comment>
<evidence type="ECO:0000256" key="1">
    <source>
        <dbReference type="SAM" id="Phobius"/>
    </source>
</evidence>
<keyword evidence="1" id="KW-0812">Transmembrane</keyword>
<dbReference type="HOGENOM" id="CLU_3334947_0_0_6"/>
<name>A0A077P7B5_XENBV</name>
<protein>
    <submittedName>
        <fullName evidence="2">Uncharacterized protein</fullName>
    </submittedName>
</protein>
<keyword evidence="1" id="KW-1133">Transmembrane helix</keyword>